<dbReference type="Gramene" id="ESR40172">
    <property type="protein sequence ID" value="ESR40172"/>
    <property type="gene ID" value="CICLE_v10027478mg"/>
</dbReference>
<protein>
    <recommendedName>
        <fullName evidence="4">Thioredoxin-like fold domain-containing protein</fullName>
    </recommendedName>
</protein>
<reference evidence="2 3" key="1">
    <citation type="submission" date="2013-10" db="EMBL/GenBank/DDBJ databases">
        <authorList>
            <consortium name="International Citrus Genome Consortium"/>
            <person name="Jenkins J."/>
            <person name="Schmutz J."/>
            <person name="Prochnik S."/>
            <person name="Rokhsar D."/>
            <person name="Gmitter F."/>
            <person name="Ollitrault P."/>
            <person name="Machado M."/>
            <person name="Talon M."/>
            <person name="Wincker P."/>
            <person name="Jaillon O."/>
            <person name="Morgante M."/>
        </authorList>
    </citation>
    <scope>NUCLEOTIDE SEQUENCE</scope>
    <source>
        <strain evidence="3">cv. Clemenules</strain>
    </source>
</reference>
<dbReference type="STRING" id="85681.V4SHW1"/>
<dbReference type="InParanoid" id="V4SHW1"/>
<evidence type="ECO:0000256" key="1">
    <source>
        <dbReference type="SAM" id="SignalP"/>
    </source>
</evidence>
<organism evidence="2 3">
    <name type="scientific">Citrus clementina</name>
    <name type="common">Clementine</name>
    <name type="synonym">Citrus deliciosa x Citrus sinensis</name>
    <dbReference type="NCBI Taxonomy" id="85681"/>
    <lineage>
        <taxon>Eukaryota</taxon>
        <taxon>Viridiplantae</taxon>
        <taxon>Streptophyta</taxon>
        <taxon>Embryophyta</taxon>
        <taxon>Tracheophyta</taxon>
        <taxon>Spermatophyta</taxon>
        <taxon>Magnoliopsida</taxon>
        <taxon>eudicotyledons</taxon>
        <taxon>Gunneridae</taxon>
        <taxon>Pentapetalae</taxon>
        <taxon>rosids</taxon>
        <taxon>malvids</taxon>
        <taxon>Sapindales</taxon>
        <taxon>Rutaceae</taxon>
        <taxon>Aurantioideae</taxon>
        <taxon>Citrus</taxon>
    </lineage>
</organism>
<dbReference type="PANTHER" id="PTHR33875:SF2">
    <property type="entry name" value="ACR183CP"/>
    <property type="match status" value="1"/>
</dbReference>
<feature type="signal peptide" evidence="1">
    <location>
        <begin position="1"/>
        <end position="31"/>
    </location>
</feature>
<dbReference type="Proteomes" id="UP000030687">
    <property type="component" value="Unassembled WGS sequence"/>
</dbReference>
<sequence>MEHQTLPIKTSFLVVALLCFFVFNSCSKSQSLPPTKYDGFLYANHPVDSDTIVIEAFFDPVCPDSKDAWPPLKQALQHYAPHVSLVVHLLLLPITRAACEERARLREWPIITPLDCNPKKQSRNTRNGVHIRVGR</sequence>
<proteinExistence type="predicted"/>
<dbReference type="InterPro" id="IPR036249">
    <property type="entry name" value="Thioredoxin-like_sf"/>
</dbReference>
<name>V4SHW1_CITCL</name>
<accession>V4SHW1</accession>
<feature type="chain" id="PRO_5004727659" description="Thioredoxin-like fold domain-containing protein" evidence="1">
    <location>
        <begin position="32"/>
        <end position="135"/>
    </location>
</feature>
<evidence type="ECO:0008006" key="4">
    <source>
        <dbReference type="Google" id="ProtNLM"/>
    </source>
</evidence>
<dbReference type="SUPFAM" id="SSF52833">
    <property type="entry name" value="Thioredoxin-like"/>
    <property type="match status" value="1"/>
</dbReference>
<dbReference type="eggNOG" id="KOG2567">
    <property type="taxonomic scope" value="Eukaryota"/>
</dbReference>
<dbReference type="EMBL" id="KI536925">
    <property type="protein sequence ID" value="ESR40172.1"/>
    <property type="molecule type" value="Genomic_DNA"/>
</dbReference>
<keyword evidence="3" id="KW-1185">Reference proteome</keyword>
<dbReference type="AlphaFoldDB" id="V4SHW1"/>
<evidence type="ECO:0000313" key="3">
    <source>
        <dbReference type="Proteomes" id="UP000030687"/>
    </source>
</evidence>
<keyword evidence="1" id="KW-0732">Signal</keyword>
<evidence type="ECO:0000313" key="2">
    <source>
        <dbReference type="EMBL" id="ESR40172.1"/>
    </source>
</evidence>
<dbReference type="Gene3D" id="3.40.30.10">
    <property type="entry name" value="Glutaredoxin"/>
    <property type="match status" value="1"/>
</dbReference>
<dbReference type="KEGG" id="cic:CICLE_v10027478mg"/>
<dbReference type="CDD" id="cd02972">
    <property type="entry name" value="DsbA_family"/>
    <property type="match status" value="1"/>
</dbReference>
<dbReference type="PANTHER" id="PTHR33875">
    <property type="entry name" value="OS09G0542200 PROTEIN"/>
    <property type="match status" value="1"/>
</dbReference>
<gene>
    <name evidence="2" type="ORF">CICLE_v10027478mg</name>
</gene>